<dbReference type="InterPro" id="IPR029068">
    <property type="entry name" value="Glyas_Bleomycin-R_OHBP_Dase"/>
</dbReference>
<sequence length="144" mass="16224">MDQDKVTQALGQICWLEIPVTDVARARKFYSELLGWEILPDVMPGPDDSPIKSMHFFRKGEALNGTFLVMDETDRVRNHDETRPLAMPVLTTFCVRDCDDSLQLVAKLGGKTLHPKTKIGGGEMGYYARFQDSEGNMMGIWSII</sequence>
<dbReference type="CDD" id="cd07247">
    <property type="entry name" value="SgaA_N_like"/>
    <property type="match status" value="1"/>
</dbReference>
<dbReference type="InterPro" id="IPR052164">
    <property type="entry name" value="Anthracycline_SecMetBiosynth"/>
</dbReference>
<dbReference type="Pfam" id="PF22677">
    <property type="entry name" value="Ble-like_N"/>
    <property type="match status" value="1"/>
</dbReference>
<gene>
    <name evidence="2" type="ORF">S40285_04711</name>
</gene>
<keyword evidence="3" id="KW-1185">Reference proteome</keyword>
<dbReference type="EMBL" id="KL660891">
    <property type="protein sequence ID" value="KFA60759.1"/>
    <property type="molecule type" value="Genomic_DNA"/>
</dbReference>
<evidence type="ECO:0000313" key="3">
    <source>
        <dbReference type="Proteomes" id="UP000028524"/>
    </source>
</evidence>
<reference evidence="2 3" key="1">
    <citation type="journal article" date="2014" name="BMC Genomics">
        <title>Comparative genome sequencing reveals chemotype-specific gene clusters in the toxigenic black mold Stachybotrys.</title>
        <authorList>
            <person name="Semeiks J."/>
            <person name="Borek D."/>
            <person name="Otwinowski Z."/>
            <person name="Grishin N.V."/>
        </authorList>
    </citation>
    <scope>NUCLEOTIDE SEQUENCE [LARGE SCALE GENOMIC DNA]</scope>
    <source>
        <strain evidence="2 3">IBT 40285</strain>
    </source>
</reference>
<accession>A0A084Q9X4</accession>
<dbReference type="OMA" id="QICWLEI"/>
<proteinExistence type="predicted"/>
<protein>
    <recommendedName>
        <fullName evidence="1">VOC domain-containing protein</fullName>
    </recommendedName>
</protein>
<dbReference type="PANTHER" id="PTHR33993">
    <property type="entry name" value="GLYOXALASE-RELATED"/>
    <property type="match status" value="1"/>
</dbReference>
<dbReference type="OrthoDB" id="447346at2759"/>
<evidence type="ECO:0000313" key="2">
    <source>
        <dbReference type="EMBL" id="KFA60759.1"/>
    </source>
</evidence>
<dbReference type="AlphaFoldDB" id="A0A084Q9X4"/>
<dbReference type="InterPro" id="IPR037523">
    <property type="entry name" value="VOC_core"/>
</dbReference>
<name>A0A084Q9X4_STAC4</name>
<organism evidence="2 3">
    <name type="scientific">Stachybotrys chlorohalonatus (strain IBT 40285)</name>
    <dbReference type="NCBI Taxonomy" id="1283841"/>
    <lineage>
        <taxon>Eukaryota</taxon>
        <taxon>Fungi</taxon>
        <taxon>Dikarya</taxon>
        <taxon>Ascomycota</taxon>
        <taxon>Pezizomycotina</taxon>
        <taxon>Sordariomycetes</taxon>
        <taxon>Hypocreomycetidae</taxon>
        <taxon>Hypocreales</taxon>
        <taxon>Stachybotryaceae</taxon>
        <taxon>Stachybotrys</taxon>
    </lineage>
</organism>
<dbReference type="InParanoid" id="A0A084Q9X4"/>
<dbReference type="SUPFAM" id="SSF54593">
    <property type="entry name" value="Glyoxalase/Bleomycin resistance protein/Dihydroxybiphenyl dioxygenase"/>
    <property type="match status" value="1"/>
</dbReference>
<dbReference type="InterPro" id="IPR053863">
    <property type="entry name" value="Glyoxy/Ble-like_N"/>
</dbReference>
<dbReference type="PROSITE" id="PS51819">
    <property type="entry name" value="VOC"/>
    <property type="match status" value="1"/>
</dbReference>
<evidence type="ECO:0000259" key="1">
    <source>
        <dbReference type="PROSITE" id="PS51819"/>
    </source>
</evidence>
<dbReference type="Proteomes" id="UP000028524">
    <property type="component" value="Unassembled WGS sequence"/>
</dbReference>
<feature type="domain" description="VOC" evidence="1">
    <location>
        <begin position="12"/>
        <end position="143"/>
    </location>
</feature>
<dbReference type="HOGENOM" id="CLU_127592_4_0_1"/>
<dbReference type="Gene3D" id="3.10.180.10">
    <property type="entry name" value="2,3-Dihydroxybiphenyl 1,2-Dioxygenase, domain 1"/>
    <property type="match status" value="1"/>
</dbReference>